<sequence length="109" mass="12391">MTKNDCDSEISKRKIFMNKNSCKKINTFILADEKKVKAICEREGKLNKKDGMTYSKTKFNIVVCKLTKPGAKKPNCHYNGELLNKKVVVVKCEGGFPVHYQGDKLNFAE</sequence>
<dbReference type="PANTHER" id="PTHR11437">
    <property type="entry name" value="RIBONUCLEASE"/>
    <property type="match status" value="1"/>
</dbReference>
<dbReference type="GO" id="GO:0001525">
    <property type="term" value="P:angiogenesis"/>
    <property type="evidence" value="ECO:0007669"/>
    <property type="project" value="TreeGrafter"/>
</dbReference>
<dbReference type="AlphaFoldDB" id="A0A6G1PEP7"/>
<evidence type="ECO:0000256" key="3">
    <source>
        <dbReference type="ARBA" id="ARBA00022525"/>
    </source>
</evidence>
<dbReference type="SMART" id="SM00092">
    <property type="entry name" value="RNAse_Pc"/>
    <property type="match status" value="1"/>
</dbReference>
<dbReference type="Proteomes" id="UP000503349">
    <property type="component" value="Chromosome 4"/>
</dbReference>
<dbReference type="PANTHER" id="PTHR11437:SF10">
    <property type="entry name" value="ANGIOGENIN-RELATED"/>
    <property type="match status" value="1"/>
</dbReference>
<dbReference type="InterPro" id="IPR023412">
    <property type="entry name" value="RNaseA_domain"/>
</dbReference>
<evidence type="ECO:0000313" key="10">
    <source>
        <dbReference type="EMBL" id="KAF3688506.1"/>
    </source>
</evidence>
<evidence type="ECO:0000256" key="2">
    <source>
        <dbReference type="ARBA" id="ARBA00005600"/>
    </source>
</evidence>
<dbReference type="SUPFAM" id="SSF54076">
    <property type="entry name" value="RNase A-like"/>
    <property type="match status" value="1"/>
</dbReference>
<dbReference type="GO" id="GO:0004540">
    <property type="term" value="F:RNA nuclease activity"/>
    <property type="evidence" value="ECO:0007669"/>
    <property type="project" value="TreeGrafter"/>
</dbReference>
<dbReference type="InterPro" id="IPR023411">
    <property type="entry name" value="RNaseA_AS"/>
</dbReference>
<dbReference type="GO" id="GO:0016787">
    <property type="term" value="F:hydrolase activity"/>
    <property type="evidence" value="ECO:0007669"/>
    <property type="project" value="UniProtKB-KW"/>
</dbReference>
<proteinExistence type="inferred from homology"/>
<evidence type="ECO:0000256" key="7">
    <source>
        <dbReference type="ARBA" id="ARBA00023157"/>
    </source>
</evidence>
<dbReference type="GO" id="GO:0003676">
    <property type="term" value="F:nucleic acid binding"/>
    <property type="evidence" value="ECO:0007669"/>
    <property type="project" value="InterPro"/>
</dbReference>
<evidence type="ECO:0000256" key="5">
    <source>
        <dbReference type="ARBA" id="ARBA00022759"/>
    </source>
</evidence>
<keyword evidence="4 8" id="KW-0540">Nuclease</keyword>
<reference evidence="11" key="2">
    <citation type="submission" date="2019-02" db="EMBL/GenBank/DDBJ databases">
        <title>Opniocepnalus argus Var Kimnra genome.</title>
        <authorList>
            <person name="Zhou C."/>
            <person name="Xiao S."/>
        </authorList>
    </citation>
    <scope>NUCLEOTIDE SEQUENCE [LARGE SCALE GENOMIC DNA]</scope>
</reference>
<evidence type="ECO:0000256" key="4">
    <source>
        <dbReference type="ARBA" id="ARBA00022722"/>
    </source>
</evidence>
<dbReference type="InterPro" id="IPR036816">
    <property type="entry name" value="RNaseA-like_dom_sf"/>
</dbReference>
<evidence type="ECO:0000256" key="8">
    <source>
        <dbReference type="RuleBase" id="RU000651"/>
    </source>
</evidence>
<dbReference type="GO" id="GO:0050830">
    <property type="term" value="P:defense response to Gram-positive bacterium"/>
    <property type="evidence" value="ECO:0007669"/>
    <property type="project" value="TreeGrafter"/>
</dbReference>
<organism evidence="10 11">
    <name type="scientific">Channa argus</name>
    <name type="common">Northern snakehead</name>
    <name type="synonym">Ophicephalus argus</name>
    <dbReference type="NCBI Taxonomy" id="215402"/>
    <lineage>
        <taxon>Eukaryota</taxon>
        <taxon>Metazoa</taxon>
        <taxon>Chordata</taxon>
        <taxon>Craniata</taxon>
        <taxon>Vertebrata</taxon>
        <taxon>Euteleostomi</taxon>
        <taxon>Actinopterygii</taxon>
        <taxon>Neopterygii</taxon>
        <taxon>Teleostei</taxon>
        <taxon>Neoteleostei</taxon>
        <taxon>Acanthomorphata</taxon>
        <taxon>Anabantaria</taxon>
        <taxon>Anabantiformes</taxon>
        <taxon>Channoidei</taxon>
        <taxon>Channidae</taxon>
        <taxon>Channa</taxon>
    </lineage>
</organism>
<evidence type="ECO:0000256" key="6">
    <source>
        <dbReference type="ARBA" id="ARBA00022801"/>
    </source>
</evidence>
<protein>
    <submittedName>
        <fullName evidence="10">Ribonuclease-like 3</fullName>
    </submittedName>
</protein>
<reference evidence="10 11" key="1">
    <citation type="submission" date="2019-02" db="EMBL/GenBank/DDBJ databases">
        <title>Opniocepnalus argus genome.</title>
        <authorList>
            <person name="Zhou C."/>
            <person name="Xiao S."/>
        </authorList>
    </citation>
    <scope>NUCLEOTIDE SEQUENCE [LARGE SCALE GENOMIC DNA]</scope>
    <source>
        <strain evidence="10">OARG1902GOOAL</strain>
        <tissue evidence="10">Muscle</tissue>
    </source>
</reference>
<feature type="domain" description="Ribonuclease A-domain" evidence="9">
    <location>
        <begin position="1"/>
        <end position="104"/>
    </location>
</feature>
<keyword evidence="5 8" id="KW-0255">Endonuclease</keyword>
<evidence type="ECO:0000259" key="9">
    <source>
        <dbReference type="SMART" id="SM00092"/>
    </source>
</evidence>
<name>A0A6G1PEP7_CHAAH</name>
<accession>A0A6G1PEP7</accession>
<dbReference type="EMBL" id="CM015715">
    <property type="protein sequence ID" value="KAF3688506.1"/>
    <property type="molecule type" value="Genomic_DNA"/>
</dbReference>
<dbReference type="Gene3D" id="3.10.130.10">
    <property type="entry name" value="Ribonuclease A-like domain"/>
    <property type="match status" value="1"/>
</dbReference>
<dbReference type="GO" id="GO:0005576">
    <property type="term" value="C:extracellular region"/>
    <property type="evidence" value="ECO:0007669"/>
    <property type="project" value="UniProtKB-SubCell"/>
</dbReference>
<dbReference type="InterPro" id="IPR001427">
    <property type="entry name" value="RNaseA"/>
</dbReference>
<keyword evidence="3" id="KW-0964">Secreted</keyword>
<evidence type="ECO:0000313" key="11">
    <source>
        <dbReference type="Proteomes" id="UP000503349"/>
    </source>
</evidence>
<dbReference type="PROSITE" id="PS00127">
    <property type="entry name" value="RNASE_PANCREATIC"/>
    <property type="match status" value="1"/>
</dbReference>
<dbReference type="Pfam" id="PF00074">
    <property type="entry name" value="RnaseA"/>
    <property type="match status" value="1"/>
</dbReference>
<gene>
    <name evidence="10" type="ORF">EXN66_Car004178</name>
</gene>
<keyword evidence="6 8" id="KW-0378">Hydrolase</keyword>
<dbReference type="GO" id="GO:0004519">
    <property type="term" value="F:endonuclease activity"/>
    <property type="evidence" value="ECO:0007669"/>
    <property type="project" value="UniProtKB-KW"/>
</dbReference>
<keyword evidence="7" id="KW-1015">Disulfide bond</keyword>
<comment type="subcellular location">
    <subcellularLocation>
        <location evidence="1">Secreted</location>
    </subcellularLocation>
</comment>
<comment type="similarity">
    <text evidence="2 8">Belongs to the pancreatic ribonuclease family.</text>
</comment>
<dbReference type="GO" id="GO:0050829">
    <property type="term" value="P:defense response to Gram-negative bacterium"/>
    <property type="evidence" value="ECO:0007669"/>
    <property type="project" value="TreeGrafter"/>
</dbReference>
<evidence type="ECO:0000256" key="1">
    <source>
        <dbReference type="ARBA" id="ARBA00004613"/>
    </source>
</evidence>
<dbReference type="OrthoDB" id="8573660at2759"/>
<keyword evidence="11" id="KW-1185">Reference proteome</keyword>